<dbReference type="SUPFAM" id="SSF56935">
    <property type="entry name" value="Porins"/>
    <property type="match status" value="1"/>
</dbReference>
<dbReference type="PANTHER" id="PTHR34596">
    <property type="entry name" value="CHITOPORIN"/>
    <property type="match status" value="1"/>
</dbReference>
<dbReference type="RefSeq" id="WP_193952665.1">
    <property type="nucleotide sequence ID" value="NZ_JADEYS010000006.1"/>
</dbReference>
<keyword evidence="2" id="KW-0813">Transport</keyword>
<dbReference type="Gene3D" id="2.40.160.10">
    <property type="entry name" value="Porin"/>
    <property type="match status" value="1"/>
</dbReference>
<dbReference type="Proteomes" id="UP000640333">
    <property type="component" value="Unassembled WGS sequence"/>
</dbReference>
<dbReference type="InterPro" id="IPR023614">
    <property type="entry name" value="Porin_dom_sf"/>
</dbReference>
<feature type="signal peptide" evidence="4">
    <location>
        <begin position="1"/>
        <end position="27"/>
    </location>
</feature>
<dbReference type="Pfam" id="PF03573">
    <property type="entry name" value="OprD"/>
    <property type="match status" value="1"/>
</dbReference>
<reference evidence="5" key="1">
    <citation type="submission" date="2020-10" db="EMBL/GenBank/DDBJ databases">
        <title>Bacterium isolated from coastal waters sediment.</title>
        <authorList>
            <person name="Chen R.-J."/>
            <person name="Lu D.-C."/>
            <person name="Zhu K.-L."/>
            <person name="Du Z.-J."/>
        </authorList>
    </citation>
    <scope>NUCLEOTIDE SEQUENCE</scope>
    <source>
        <strain evidence="5">N1Y112</strain>
    </source>
</reference>
<feature type="chain" id="PRO_5035318094" evidence="4">
    <location>
        <begin position="28"/>
        <end position="382"/>
    </location>
</feature>
<evidence type="ECO:0000256" key="2">
    <source>
        <dbReference type="ARBA" id="ARBA00022448"/>
    </source>
</evidence>
<accession>A0A8J7JY46</accession>
<protein>
    <submittedName>
        <fullName evidence="5">Outer membrane porin, OprD family</fullName>
    </submittedName>
</protein>
<comment type="similarity">
    <text evidence="1">Belongs to the outer membrane porin (Opr) (TC 1.B.25) family.</text>
</comment>
<evidence type="ECO:0000313" key="6">
    <source>
        <dbReference type="Proteomes" id="UP000640333"/>
    </source>
</evidence>
<comment type="caution">
    <text evidence="5">The sequence shown here is derived from an EMBL/GenBank/DDBJ whole genome shotgun (WGS) entry which is preliminary data.</text>
</comment>
<organism evidence="5 6">
    <name type="scientific">Pontibacterium sinense</name>
    <dbReference type="NCBI Taxonomy" id="2781979"/>
    <lineage>
        <taxon>Bacteria</taxon>
        <taxon>Pseudomonadati</taxon>
        <taxon>Pseudomonadota</taxon>
        <taxon>Gammaproteobacteria</taxon>
        <taxon>Oceanospirillales</taxon>
        <taxon>Oceanospirillaceae</taxon>
        <taxon>Pontibacterium</taxon>
    </lineage>
</organism>
<evidence type="ECO:0000313" key="5">
    <source>
        <dbReference type="EMBL" id="MBE9397113.1"/>
    </source>
</evidence>
<dbReference type="InterPro" id="IPR005318">
    <property type="entry name" value="OM_porin_bac"/>
</dbReference>
<dbReference type="GO" id="GO:0016020">
    <property type="term" value="C:membrane"/>
    <property type="evidence" value="ECO:0007669"/>
    <property type="project" value="InterPro"/>
</dbReference>
<evidence type="ECO:0000256" key="3">
    <source>
        <dbReference type="ARBA" id="ARBA00022729"/>
    </source>
</evidence>
<keyword evidence="6" id="KW-1185">Reference proteome</keyword>
<dbReference type="PANTHER" id="PTHR34596:SF2">
    <property type="entry name" value="CHITOPORIN"/>
    <property type="match status" value="1"/>
</dbReference>
<gene>
    <name evidence="5" type="ORF">IOQ59_07545</name>
</gene>
<dbReference type="AlphaFoldDB" id="A0A8J7JY46"/>
<evidence type="ECO:0000256" key="1">
    <source>
        <dbReference type="ARBA" id="ARBA00009075"/>
    </source>
</evidence>
<evidence type="ECO:0000256" key="4">
    <source>
        <dbReference type="SAM" id="SignalP"/>
    </source>
</evidence>
<dbReference type="EMBL" id="JADEYS010000006">
    <property type="protein sequence ID" value="MBE9397113.1"/>
    <property type="molecule type" value="Genomic_DNA"/>
</dbReference>
<sequence length="382" mass="41296">MANVSKKLLPIAIVAATAATQAPAALADLNVDLRTFYFNRDFSEGSAPNRVALTQAIRVDYTNELTDRIAIGASLFANVKLDGHGDDQSTGLLSSNSNSYAKLGQIFADVKLAENASVRLGRWVVNTPLLNDSDSRATPSSTQAVKLSGNLADVDLYALYSDRASAKTDASFEKYGTDSDGLVLIGGGTKLDNGISLHAAYGESDDFLSQAYFNVAYTTDQLLIDFHHYDSEGEGSNTQDATLTNLAAQYSFGNLALTGSFQTVGGDTAYGYTWGGNDDNGLVTWNAVQIMDFNNKDEDSFQIRADYAFADIQGLKAMVRHTWGEYDNGGTDVDEAETNAELKYTLQSGELTGLSLRMRLSHVEADAYNDINEVRLIANYSF</sequence>
<proteinExistence type="inferred from homology"/>
<keyword evidence="3 4" id="KW-0732">Signal</keyword>
<dbReference type="GO" id="GO:0015288">
    <property type="term" value="F:porin activity"/>
    <property type="evidence" value="ECO:0007669"/>
    <property type="project" value="TreeGrafter"/>
</dbReference>
<name>A0A8J7JY46_9GAMM</name>